<keyword evidence="2" id="KW-1185">Reference proteome</keyword>
<evidence type="ECO:0000313" key="1">
    <source>
        <dbReference type="Ensembl" id="ENSCJAP00000088960.1"/>
    </source>
</evidence>
<dbReference type="PANTHER" id="PTHR46254">
    <property type="entry name" value="PROTEIN GVQW1-RELATED"/>
    <property type="match status" value="1"/>
</dbReference>
<dbReference type="OMA" id="SFCFRPG"/>
<protein>
    <submittedName>
        <fullName evidence="1">Uncharacterized protein</fullName>
    </submittedName>
</protein>
<reference evidence="1" key="3">
    <citation type="submission" date="2025-09" db="UniProtKB">
        <authorList>
            <consortium name="Ensembl"/>
        </authorList>
    </citation>
    <scope>IDENTIFICATION</scope>
</reference>
<proteinExistence type="predicted"/>
<dbReference type="GeneTree" id="ENSGT00940000167556"/>
<organism evidence="1 2">
    <name type="scientific">Callithrix jacchus</name>
    <name type="common">White-tufted-ear marmoset</name>
    <name type="synonym">Simia Jacchus</name>
    <dbReference type="NCBI Taxonomy" id="9483"/>
    <lineage>
        <taxon>Eukaryota</taxon>
        <taxon>Metazoa</taxon>
        <taxon>Chordata</taxon>
        <taxon>Craniata</taxon>
        <taxon>Vertebrata</taxon>
        <taxon>Euteleostomi</taxon>
        <taxon>Mammalia</taxon>
        <taxon>Eutheria</taxon>
        <taxon>Euarchontoglires</taxon>
        <taxon>Primates</taxon>
        <taxon>Haplorrhini</taxon>
        <taxon>Platyrrhini</taxon>
        <taxon>Cebidae</taxon>
        <taxon>Callitrichinae</taxon>
        <taxon>Callithrix</taxon>
        <taxon>Callithrix</taxon>
    </lineage>
</organism>
<reference evidence="1" key="2">
    <citation type="submission" date="2025-08" db="UniProtKB">
        <authorList>
            <consortium name="Ensembl"/>
        </authorList>
    </citation>
    <scope>IDENTIFICATION</scope>
</reference>
<evidence type="ECO:0000313" key="2">
    <source>
        <dbReference type="Proteomes" id="UP000008225"/>
    </source>
</evidence>
<dbReference type="Proteomes" id="UP000008225">
    <property type="component" value="Chromosome 10"/>
</dbReference>
<dbReference type="AlphaFoldDB" id="A0A8I3W8T5"/>
<dbReference type="PRINTS" id="PR01217">
    <property type="entry name" value="PRICHEXTENSN"/>
</dbReference>
<sequence length="406" mass="44461">MISCWGEKSPFVNTRKDIIRTAANFGIIQVPVAWAPTSFILPFPLPQNVSVSTLLHHLSIVLSSSIFFLFLSPSFPSPPSLPPTFLPSFLPSFPLSPFPSSLLPRTLPFPLPFPSLLPSLPPTFLPSFLPSFPLSLFPSSLLPPTLPFPLPFPSLLPSLPPTFLPSFLPSFPLSLFPSSLLSPTLPFPLPFPSLLPSLPPTFLPSFLPFCPPSFLPFFPLPLLPPALPFPLPFPSFPPCLPPTFLPSFLPFCPPSFPLSLFSSSPPPSSLPPFPSLFPSLPSLPSLSSLLFLFLSAEGSGSVAQVGVQRCDHGSLQLQPPGVKQSSHLSLLSSWDYRQKPLCSADFFFFFFLRQSFALVTQAGVQWRRLGSPQPPPPGFRQFSCLSLLSSWDYRHAPPCPANFLYL</sequence>
<dbReference type="Ensembl" id="ENSCJAT00000143819.1">
    <property type="protein sequence ID" value="ENSCJAP00000088960.1"/>
    <property type="gene ID" value="ENSCJAG00000079886.1"/>
</dbReference>
<dbReference type="PANTHER" id="PTHR46254:SF3">
    <property type="entry name" value="SECRETED PROTEIN"/>
    <property type="match status" value="1"/>
</dbReference>
<accession>A0A8I3W8T5</accession>
<reference evidence="1 2" key="1">
    <citation type="submission" date="2009-03" db="EMBL/GenBank/DDBJ databases">
        <authorList>
            <person name="Warren W."/>
            <person name="Ye L."/>
            <person name="Minx P."/>
            <person name="Worley K."/>
            <person name="Gibbs R."/>
            <person name="Wilson R.K."/>
        </authorList>
    </citation>
    <scope>NUCLEOTIDE SEQUENCE [LARGE SCALE GENOMIC DNA]</scope>
</reference>
<name>A0A8I3W8T5_CALJA</name>